<organism evidence="2 3">
    <name type="scientific">Paraphoma chrysanthemicola</name>
    <dbReference type="NCBI Taxonomy" id="798071"/>
    <lineage>
        <taxon>Eukaryota</taxon>
        <taxon>Fungi</taxon>
        <taxon>Dikarya</taxon>
        <taxon>Ascomycota</taxon>
        <taxon>Pezizomycotina</taxon>
        <taxon>Dothideomycetes</taxon>
        <taxon>Pleosporomycetidae</taxon>
        <taxon>Pleosporales</taxon>
        <taxon>Pleosporineae</taxon>
        <taxon>Phaeosphaeriaceae</taxon>
        <taxon>Paraphoma</taxon>
    </lineage>
</organism>
<keyword evidence="3" id="KW-1185">Reference proteome</keyword>
<feature type="compositionally biased region" description="Polar residues" evidence="1">
    <location>
        <begin position="105"/>
        <end position="119"/>
    </location>
</feature>
<evidence type="ECO:0000256" key="1">
    <source>
        <dbReference type="SAM" id="MobiDB-lite"/>
    </source>
</evidence>
<comment type="caution">
    <text evidence="2">The sequence shown here is derived from an EMBL/GenBank/DDBJ whole genome shotgun (WGS) entry which is preliminary data.</text>
</comment>
<evidence type="ECO:0000313" key="3">
    <source>
        <dbReference type="Proteomes" id="UP000813461"/>
    </source>
</evidence>
<dbReference type="Proteomes" id="UP000813461">
    <property type="component" value="Unassembled WGS sequence"/>
</dbReference>
<reference evidence="2" key="1">
    <citation type="journal article" date="2021" name="Nat. Commun.">
        <title>Genetic determinants of endophytism in the Arabidopsis root mycobiome.</title>
        <authorList>
            <person name="Mesny F."/>
            <person name="Miyauchi S."/>
            <person name="Thiergart T."/>
            <person name="Pickel B."/>
            <person name="Atanasova L."/>
            <person name="Karlsson M."/>
            <person name="Huettel B."/>
            <person name="Barry K.W."/>
            <person name="Haridas S."/>
            <person name="Chen C."/>
            <person name="Bauer D."/>
            <person name="Andreopoulos W."/>
            <person name="Pangilinan J."/>
            <person name="LaButti K."/>
            <person name="Riley R."/>
            <person name="Lipzen A."/>
            <person name="Clum A."/>
            <person name="Drula E."/>
            <person name="Henrissat B."/>
            <person name="Kohler A."/>
            <person name="Grigoriev I.V."/>
            <person name="Martin F.M."/>
            <person name="Hacquard S."/>
        </authorList>
    </citation>
    <scope>NUCLEOTIDE SEQUENCE</scope>
    <source>
        <strain evidence="2">MPI-SDFR-AT-0120</strain>
    </source>
</reference>
<name>A0A8K0W1L3_9PLEO</name>
<dbReference type="EMBL" id="JAGMVJ010000004">
    <property type="protein sequence ID" value="KAH7091070.1"/>
    <property type="molecule type" value="Genomic_DNA"/>
</dbReference>
<accession>A0A8K0W1L3</accession>
<protein>
    <submittedName>
        <fullName evidence="2">Uncharacterized protein</fullName>
    </submittedName>
</protein>
<sequence>MLGRNLKSRSLFNHATGISRALDREQENKRAPKKNLLVPFNTSFAGIARLNSNDCCPSQSHLLLFLTQKSDVAQQTSPRRCSVSQTCPRPHVFPFPQQRARQPLPNESSPVAVSRFTRPTQTAEKRVSRVLHPACLLEHIGARAAANRLGAERDRAFCLALGKLHPRCVPSHRDYRFANFANHGYNMSAWKVCDAQQSHHRLACRLIIEMHDSEHDEQL</sequence>
<feature type="region of interest" description="Disordered" evidence="1">
    <location>
        <begin position="94"/>
        <end position="119"/>
    </location>
</feature>
<proteinExistence type="predicted"/>
<dbReference type="AlphaFoldDB" id="A0A8K0W1L3"/>
<gene>
    <name evidence="2" type="ORF">FB567DRAFT_263948</name>
</gene>
<evidence type="ECO:0000313" key="2">
    <source>
        <dbReference type="EMBL" id="KAH7091070.1"/>
    </source>
</evidence>